<protein>
    <recommendedName>
        <fullName evidence="4">MIT domain-containing protein</fullName>
    </recommendedName>
</protein>
<dbReference type="EMBL" id="JAODAN010000008">
    <property type="protein sequence ID" value="KAK1922495.1"/>
    <property type="molecule type" value="Genomic_DNA"/>
</dbReference>
<feature type="region of interest" description="Disordered" evidence="1">
    <location>
        <begin position="523"/>
        <end position="559"/>
    </location>
</feature>
<feature type="region of interest" description="Disordered" evidence="1">
    <location>
        <begin position="408"/>
        <end position="454"/>
    </location>
</feature>
<evidence type="ECO:0000256" key="1">
    <source>
        <dbReference type="SAM" id="MobiDB-lite"/>
    </source>
</evidence>
<dbReference type="InterPro" id="IPR036181">
    <property type="entry name" value="MIT_dom_sf"/>
</dbReference>
<feature type="region of interest" description="Disordered" evidence="1">
    <location>
        <begin position="211"/>
        <end position="230"/>
    </location>
</feature>
<name>A0AAD9FKC6_PAPLA</name>
<feature type="compositionally biased region" description="Low complexity" evidence="1">
    <location>
        <begin position="115"/>
        <end position="154"/>
    </location>
</feature>
<evidence type="ECO:0000313" key="3">
    <source>
        <dbReference type="Proteomes" id="UP001182556"/>
    </source>
</evidence>
<feature type="region of interest" description="Disordered" evidence="1">
    <location>
        <begin position="1"/>
        <end position="167"/>
    </location>
</feature>
<comment type="caution">
    <text evidence="2">The sequence shown here is derived from an EMBL/GenBank/DDBJ whole genome shotgun (WGS) entry which is preliminary data.</text>
</comment>
<organism evidence="2 3">
    <name type="scientific">Papiliotrema laurentii</name>
    <name type="common">Cryptococcus laurentii</name>
    <dbReference type="NCBI Taxonomy" id="5418"/>
    <lineage>
        <taxon>Eukaryota</taxon>
        <taxon>Fungi</taxon>
        <taxon>Dikarya</taxon>
        <taxon>Basidiomycota</taxon>
        <taxon>Agaricomycotina</taxon>
        <taxon>Tremellomycetes</taxon>
        <taxon>Tremellales</taxon>
        <taxon>Rhynchogastremaceae</taxon>
        <taxon>Papiliotrema</taxon>
    </lineage>
</organism>
<sequence length="850" mass="91156">MSESHRSGSLGSTSHSRTLDSPGSSNSDGFLGAVARWKEQDEPTTVRTSRMIGSKLGVSPPPPPGPPPSHPPPLPPVHPYASTSRREPPSQPIPPIPVLDSSLPSSVTGHRRTISVSSRTSKRLSSSPPRVSPRTSSLVTSDSPSSSRLPGSSSETARPKPARTPSRHLLQTALDLAQRAVEMDKNNDVLGALAAYREAVTRLKSVMERVGVEPREGSQRRASGRTEEEGRTLRGIHDAYVARIELLASYEDEVQFQETAFAAPLPPLRSGVASSGEQTPRPSMEETAAGIGSLMLGDDSPRHSIDSLASPFNGRPPRSSSISDHSHSSGPPIQPPPRRTSMAAFSPPAPSPSTSSQHAPAITRSPESPVTSLSRRRVPSRSMGIEAELDINEDDEIEVLARTPRTGAMLFDPHGDSISTRRGSESLIHQPDRAIPPPPNSAPLGGSTSPQRFHDTGLLLVSPDVNQSNLAQRRLSRGLEGSSPQSHKRLETDETSVEATNVARRTSIGSRLSSRISSSYLSVNGLRGSTDRGSTDNNHLGPQQAPPESSQSSMLSSAPRSASASLVSSAYEPQPAEIIHRSFHILRILCISMDPESTGAYLTAQIHLSPAIWQTAHFHRSGSKLGPPKIIAPEIKYRLLETLCFHLDIIRSSAAPLIVGARDCNWGQIGELPAGVSRQMLLNVANDLISALDAMDEDMQAGYKALMKGGVQVQSWKGKVKKSGSMSWGSKLKDKMTTAKVLESPDKYVDLLSHFSFISQVLSMFLDASTLLPLISDDHLSCFSGRCTAAYASLPEELYTKIEARVTNAAQFYGAALVPFILDDTMQFIVSAAWGGEVGVGKGLTVRRGI</sequence>
<feature type="region of interest" description="Disordered" evidence="1">
    <location>
        <begin position="293"/>
        <end position="387"/>
    </location>
</feature>
<feature type="region of interest" description="Disordered" evidence="1">
    <location>
        <begin position="266"/>
        <end position="285"/>
    </location>
</feature>
<proteinExistence type="predicted"/>
<evidence type="ECO:0000313" key="2">
    <source>
        <dbReference type="EMBL" id="KAK1922495.1"/>
    </source>
</evidence>
<dbReference type="AlphaFoldDB" id="A0AAD9FKC6"/>
<feature type="compositionally biased region" description="Low complexity" evidence="1">
    <location>
        <begin position="542"/>
        <end position="559"/>
    </location>
</feature>
<feature type="compositionally biased region" description="Pro residues" evidence="1">
    <location>
        <begin position="59"/>
        <end position="78"/>
    </location>
</feature>
<gene>
    <name evidence="2" type="ORF">DB88DRAFT_495293</name>
</gene>
<feature type="compositionally biased region" description="Polar residues" evidence="1">
    <location>
        <begin position="272"/>
        <end position="281"/>
    </location>
</feature>
<feature type="compositionally biased region" description="Low complexity" evidence="1">
    <location>
        <begin position="352"/>
        <end position="361"/>
    </location>
</feature>
<feature type="region of interest" description="Disordered" evidence="1">
    <location>
        <begin position="475"/>
        <end position="509"/>
    </location>
</feature>
<dbReference type="SUPFAM" id="SSF116846">
    <property type="entry name" value="MIT domain"/>
    <property type="match status" value="1"/>
</dbReference>
<reference evidence="2" key="1">
    <citation type="submission" date="2023-02" db="EMBL/GenBank/DDBJ databases">
        <title>Identification and recombinant expression of a fungal hydrolase from Papiliotrema laurentii that hydrolyzes apple cutin and clears colloidal polyester polyurethane.</title>
        <authorList>
            <consortium name="DOE Joint Genome Institute"/>
            <person name="Roman V.A."/>
            <person name="Bojanowski C."/>
            <person name="Crable B.R."/>
            <person name="Wagner D.N."/>
            <person name="Hung C.S."/>
            <person name="Nadeau L.J."/>
            <person name="Schratz L."/>
            <person name="Haridas S."/>
            <person name="Pangilinan J."/>
            <person name="Lipzen A."/>
            <person name="Na H."/>
            <person name="Yan M."/>
            <person name="Ng V."/>
            <person name="Grigoriev I.V."/>
            <person name="Spatafora J.W."/>
            <person name="Barlow D."/>
            <person name="Biffinger J."/>
            <person name="Kelley-Loughnane N."/>
            <person name="Varaljay V.A."/>
            <person name="Crookes-Goodson W.J."/>
        </authorList>
    </citation>
    <scope>NUCLEOTIDE SEQUENCE</scope>
    <source>
        <strain evidence="2">5307AH</strain>
    </source>
</reference>
<evidence type="ECO:0008006" key="4">
    <source>
        <dbReference type="Google" id="ProtNLM"/>
    </source>
</evidence>
<feature type="compositionally biased region" description="Low complexity" evidence="1">
    <location>
        <begin position="315"/>
        <end position="331"/>
    </location>
</feature>
<keyword evidence="3" id="KW-1185">Reference proteome</keyword>
<dbReference type="Proteomes" id="UP001182556">
    <property type="component" value="Unassembled WGS sequence"/>
</dbReference>
<dbReference type="Gene3D" id="1.20.58.80">
    <property type="entry name" value="Phosphotransferase system, lactose/cellobiose-type IIA subunit"/>
    <property type="match status" value="1"/>
</dbReference>
<feature type="compositionally biased region" description="Polar residues" evidence="1">
    <location>
        <begin position="7"/>
        <end position="28"/>
    </location>
</feature>
<accession>A0AAD9FKC6</accession>